<organism evidence="1 2">
    <name type="scientific">Bacteroides fragilis CL07T12C05</name>
    <dbReference type="NCBI Taxonomy" id="997883"/>
    <lineage>
        <taxon>Bacteria</taxon>
        <taxon>Pseudomonadati</taxon>
        <taxon>Bacteroidota</taxon>
        <taxon>Bacteroidia</taxon>
        <taxon>Bacteroidales</taxon>
        <taxon>Bacteroidaceae</taxon>
        <taxon>Bacteroides</taxon>
    </lineage>
</organism>
<dbReference type="AlphaFoldDB" id="A0A0E2AP52"/>
<dbReference type="HOGENOM" id="CLU_1233029_0_0_10"/>
<name>A0A0E2AP52_BACFG</name>
<proteinExistence type="predicted"/>
<dbReference type="RefSeq" id="WP_005794620.1">
    <property type="nucleotide sequence ID" value="NZ_JH724215.1"/>
</dbReference>
<accession>A0A0E2AP52</accession>
<sequence length="229" mass="26347">MSDKLCIIIDDKDQQRVFDSDVVVPLKREGYYVDGILINTTDPEILDDENNIDMDKLKAKIEDAMNGKSVDIIATDFDLSDEKINGIQVIEVIRKIRAGVPVLLYSGKLEEVIQSVLGEYKTKNAEELIKGIRKLMKYNIVDYVERTDYPATIRKLLKDKKKQISALLLQKIREHSDMEFKSCYKPFAGKKLKDIANEIEKQTILGREFQEELLEQAIAYLIEINSEDE</sequence>
<dbReference type="Gene3D" id="3.40.50.2300">
    <property type="match status" value="1"/>
</dbReference>
<dbReference type="EMBL" id="AGXN01000012">
    <property type="protein sequence ID" value="EIY96083.1"/>
    <property type="molecule type" value="Genomic_DNA"/>
</dbReference>
<protein>
    <submittedName>
        <fullName evidence="1">Uncharacterized protein</fullName>
    </submittedName>
</protein>
<evidence type="ECO:0000313" key="2">
    <source>
        <dbReference type="Proteomes" id="UP000003879"/>
    </source>
</evidence>
<dbReference type="PATRIC" id="fig|997883.3.peg.2064"/>
<comment type="caution">
    <text evidence="1">The sequence shown here is derived from an EMBL/GenBank/DDBJ whole genome shotgun (WGS) entry which is preliminary data.</text>
</comment>
<reference evidence="1 2" key="1">
    <citation type="submission" date="2012-02" db="EMBL/GenBank/DDBJ databases">
        <title>The Genome Sequence of Bacteroides fragilis CL07T12C05.</title>
        <authorList>
            <consortium name="The Broad Institute Genome Sequencing Platform"/>
            <person name="Earl A."/>
            <person name="Ward D."/>
            <person name="Feldgarden M."/>
            <person name="Gevers D."/>
            <person name="Zitomersky N.L."/>
            <person name="Coyne M.J."/>
            <person name="Comstock L.E."/>
            <person name="Young S.K."/>
            <person name="Zeng Q."/>
            <person name="Gargeya S."/>
            <person name="Fitzgerald M."/>
            <person name="Haas B."/>
            <person name="Abouelleil A."/>
            <person name="Alvarado L."/>
            <person name="Arachchi H.M."/>
            <person name="Berlin A."/>
            <person name="Chapman S.B."/>
            <person name="Gearin G."/>
            <person name="Goldberg J."/>
            <person name="Griggs A."/>
            <person name="Gujja S."/>
            <person name="Hansen M."/>
            <person name="Heiman D."/>
            <person name="Howarth C."/>
            <person name="Larimer J."/>
            <person name="Lui A."/>
            <person name="MacDonald P.J.P."/>
            <person name="McCowen C."/>
            <person name="Montmayeur A."/>
            <person name="Murphy C."/>
            <person name="Neiman D."/>
            <person name="Pearson M."/>
            <person name="Priest M."/>
            <person name="Roberts A."/>
            <person name="Saif S."/>
            <person name="Shea T."/>
            <person name="Sisk P."/>
            <person name="Stolte C."/>
            <person name="Sykes S."/>
            <person name="Wortman J."/>
            <person name="Nusbaum C."/>
            <person name="Birren B."/>
        </authorList>
    </citation>
    <scope>NUCLEOTIDE SEQUENCE [LARGE SCALE GENOMIC DNA]</scope>
    <source>
        <strain evidence="1 2">CL07T12C05</strain>
    </source>
</reference>
<evidence type="ECO:0000313" key="1">
    <source>
        <dbReference type="EMBL" id="EIY96083.1"/>
    </source>
</evidence>
<dbReference type="Proteomes" id="UP000003879">
    <property type="component" value="Unassembled WGS sequence"/>
</dbReference>
<gene>
    <name evidence="1" type="ORF">HMPREF1056_01971</name>
</gene>